<feature type="region of interest" description="Disordered" evidence="9">
    <location>
        <begin position="1"/>
        <end position="45"/>
    </location>
</feature>
<feature type="compositionally biased region" description="Acidic residues" evidence="9">
    <location>
        <begin position="558"/>
        <end position="576"/>
    </location>
</feature>
<dbReference type="Gene3D" id="1.10.357.150">
    <property type="match status" value="1"/>
</dbReference>
<feature type="region of interest" description="Disordered" evidence="9">
    <location>
        <begin position="1252"/>
        <end position="1290"/>
    </location>
</feature>
<dbReference type="PROSITE" id="PS50082">
    <property type="entry name" value="WD_REPEATS_2"/>
    <property type="match status" value="5"/>
</dbReference>
<evidence type="ECO:0000256" key="3">
    <source>
        <dbReference type="ARBA" id="ARBA00022574"/>
    </source>
</evidence>
<dbReference type="PANTHER" id="PTHR12205">
    <property type="entry name" value="CENTROMERE/KINETOCHORE PROTEIN ZW10"/>
    <property type="match status" value="1"/>
</dbReference>
<feature type="region of interest" description="Disordered" evidence="9">
    <location>
        <begin position="517"/>
        <end position="639"/>
    </location>
</feature>
<reference evidence="12" key="2">
    <citation type="journal article" date="2023" name="IMA Fungus">
        <title>Comparative genomic study of the Penicillium genus elucidates a diverse pangenome and 15 lateral gene transfer events.</title>
        <authorList>
            <person name="Petersen C."/>
            <person name="Sorensen T."/>
            <person name="Nielsen M.R."/>
            <person name="Sondergaard T.E."/>
            <person name="Sorensen J.L."/>
            <person name="Fitzpatrick D.A."/>
            <person name="Frisvad J.C."/>
            <person name="Nielsen K.L."/>
        </authorList>
    </citation>
    <scope>NUCLEOTIDE SEQUENCE</scope>
    <source>
        <strain evidence="12">IBT 21917</strain>
    </source>
</reference>
<gene>
    <name evidence="6" type="primary">YTM1</name>
    <name evidence="12" type="ORF">N7492_005083</name>
</gene>
<keyword evidence="2 6" id="KW-0698">rRNA processing</keyword>
<dbReference type="GO" id="GO:0043021">
    <property type="term" value="F:ribonucleoprotein complex binding"/>
    <property type="evidence" value="ECO:0007669"/>
    <property type="project" value="UniProtKB-UniRule"/>
</dbReference>
<keyword evidence="5 6" id="KW-0539">Nucleus</keyword>
<dbReference type="PRINTS" id="PR00320">
    <property type="entry name" value="GPROTEINBRPT"/>
</dbReference>
<feature type="domain" description="NLE" evidence="10">
    <location>
        <begin position="1014"/>
        <end position="1078"/>
    </location>
</feature>
<dbReference type="GO" id="GO:0005737">
    <property type="term" value="C:cytoplasm"/>
    <property type="evidence" value="ECO:0007669"/>
    <property type="project" value="GOC"/>
</dbReference>
<comment type="subcellular location">
    <subcellularLocation>
        <location evidence="6">Nucleus</location>
        <location evidence="6">Nucleolus</location>
    </subcellularLocation>
    <subcellularLocation>
        <location evidence="6">Nucleus</location>
        <location evidence="6">Nucleoplasm</location>
    </subcellularLocation>
</comment>
<feature type="domain" description="ZW10 C-terminal helical" evidence="11">
    <location>
        <begin position="789"/>
        <end position="937"/>
    </location>
</feature>
<evidence type="ECO:0000256" key="5">
    <source>
        <dbReference type="ARBA" id="ARBA00023242"/>
    </source>
</evidence>
<keyword evidence="3 7" id="KW-0853">WD repeat</keyword>
<feature type="compositionally biased region" description="Acidic residues" evidence="9">
    <location>
        <begin position="586"/>
        <end position="605"/>
    </location>
</feature>
<evidence type="ECO:0000259" key="10">
    <source>
        <dbReference type="Pfam" id="PF08154"/>
    </source>
</evidence>
<dbReference type="GO" id="GO:0030687">
    <property type="term" value="C:preribosome, large subunit precursor"/>
    <property type="evidence" value="ECO:0007669"/>
    <property type="project" value="UniProtKB-UniRule"/>
</dbReference>
<dbReference type="InterPro" id="IPR001680">
    <property type="entry name" value="WD40_rpt"/>
</dbReference>
<dbReference type="GO" id="GO:1990423">
    <property type="term" value="C:RZZ complex"/>
    <property type="evidence" value="ECO:0007669"/>
    <property type="project" value="TreeGrafter"/>
</dbReference>
<evidence type="ECO:0000313" key="12">
    <source>
        <dbReference type="EMBL" id="KAJ5172490.1"/>
    </source>
</evidence>
<evidence type="ECO:0000256" key="1">
    <source>
        <dbReference type="ARBA" id="ARBA00022517"/>
    </source>
</evidence>
<protein>
    <recommendedName>
        <fullName evidence="6">Ribosome biogenesis protein YTM1</fullName>
    </recommendedName>
</protein>
<name>A0A9W9IBN2_9EURO</name>
<dbReference type="InterPro" id="IPR028599">
    <property type="entry name" value="WDR12/Ytm1"/>
</dbReference>
<dbReference type="FunFam" id="2.130.10.10:FF:000593">
    <property type="entry name" value="Ribosome biogenesis protein ytm1"/>
    <property type="match status" value="1"/>
</dbReference>
<dbReference type="PROSITE" id="PS50294">
    <property type="entry name" value="WD_REPEATS_REGION"/>
    <property type="match status" value="2"/>
</dbReference>
<evidence type="ECO:0000259" key="11">
    <source>
        <dbReference type="Pfam" id="PF22766"/>
    </source>
</evidence>
<dbReference type="PANTHER" id="PTHR12205:SF0">
    <property type="entry name" value="CENTROMERE_KINETOCHORE PROTEIN ZW10 HOMOLOG"/>
    <property type="match status" value="1"/>
</dbReference>
<comment type="function">
    <text evidence="6">Component of the NOP7 complex, which is required for maturation of the 25S and 5.8S ribosomal RNAs and formation of the 60S ribosome.</text>
</comment>
<feature type="repeat" description="WD" evidence="7">
    <location>
        <begin position="1377"/>
        <end position="1419"/>
    </location>
</feature>
<dbReference type="GO" id="GO:0005730">
    <property type="term" value="C:nucleolus"/>
    <property type="evidence" value="ECO:0007669"/>
    <property type="project" value="UniProtKB-SubCell"/>
</dbReference>
<proteinExistence type="inferred from homology"/>
<dbReference type="Pfam" id="PF08154">
    <property type="entry name" value="NLE"/>
    <property type="match status" value="1"/>
</dbReference>
<reference evidence="12" key="1">
    <citation type="submission" date="2022-11" db="EMBL/GenBank/DDBJ databases">
        <authorList>
            <person name="Petersen C."/>
        </authorList>
    </citation>
    <scope>NUCLEOTIDE SEQUENCE</scope>
    <source>
        <strain evidence="12">IBT 21917</strain>
    </source>
</reference>
<feature type="repeat" description="WD" evidence="7">
    <location>
        <begin position="1290"/>
        <end position="1332"/>
    </location>
</feature>
<dbReference type="GO" id="GO:0005654">
    <property type="term" value="C:nucleoplasm"/>
    <property type="evidence" value="ECO:0007669"/>
    <property type="project" value="UniProtKB-SubCell"/>
</dbReference>
<dbReference type="InterPro" id="IPR019775">
    <property type="entry name" value="WD40_repeat_CS"/>
</dbReference>
<feature type="compositionally biased region" description="Acidic residues" evidence="9">
    <location>
        <begin position="534"/>
        <end position="546"/>
    </location>
</feature>
<keyword evidence="1 6" id="KW-0690">Ribosome biogenesis</keyword>
<dbReference type="Gene3D" id="2.130.10.10">
    <property type="entry name" value="YVTN repeat-like/Quinoprotein amine dehydrogenase"/>
    <property type="match status" value="1"/>
</dbReference>
<evidence type="ECO:0000313" key="13">
    <source>
        <dbReference type="Proteomes" id="UP001146351"/>
    </source>
</evidence>
<accession>A0A9W9IBN2</accession>
<dbReference type="SMART" id="SM00320">
    <property type="entry name" value="WD40"/>
    <property type="match status" value="7"/>
</dbReference>
<dbReference type="Pfam" id="PF22766">
    <property type="entry name" value="ZW10_C2"/>
    <property type="match status" value="1"/>
</dbReference>
<evidence type="ECO:0000256" key="2">
    <source>
        <dbReference type="ARBA" id="ARBA00022552"/>
    </source>
</evidence>
<dbReference type="GO" id="GO:0000463">
    <property type="term" value="P:maturation of LSU-rRNA from tricistronic rRNA transcript (SSU-rRNA, 5.8S rRNA, LSU-rRNA)"/>
    <property type="evidence" value="ECO:0007669"/>
    <property type="project" value="UniProtKB-UniRule"/>
</dbReference>
<feature type="repeat" description="WD" evidence="7">
    <location>
        <begin position="1133"/>
        <end position="1162"/>
    </location>
</feature>
<dbReference type="InterPro" id="IPR055148">
    <property type="entry name" value="ZW10_C_2"/>
</dbReference>
<feature type="coiled-coil region" evidence="8">
    <location>
        <begin position="146"/>
        <end position="173"/>
    </location>
</feature>
<keyword evidence="8" id="KW-0175">Coiled coil</keyword>
<dbReference type="InterPro" id="IPR036322">
    <property type="entry name" value="WD40_repeat_dom_sf"/>
</dbReference>
<organism evidence="12 13">
    <name type="scientific">Penicillium capsulatum</name>
    <dbReference type="NCBI Taxonomy" id="69766"/>
    <lineage>
        <taxon>Eukaryota</taxon>
        <taxon>Fungi</taxon>
        <taxon>Dikarya</taxon>
        <taxon>Ascomycota</taxon>
        <taxon>Pezizomycotina</taxon>
        <taxon>Eurotiomycetes</taxon>
        <taxon>Eurotiomycetidae</taxon>
        <taxon>Eurotiales</taxon>
        <taxon>Aspergillaceae</taxon>
        <taxon>Penicillium</taxon>
    </lineage>
</organism>
<sequence length="1486" mass="162913">MTQYKSRGRQRHSYLATSVQDPPQHGAWLTGAGQKVEGTNDKRDTYRDRDETTRLRLRRQNRDTVGFGECVLDPGGVWVPFLTKRVSRVVDTPFLRSSPRAVRNPAAEDFAMSSQASEGEVSQAVLSFVTDGIYPEEKVVAAKFPAEALAKELELISKAREQVENEISSLSRENTFDADDWIVQAKQLHADIERSRVTAREIVAQHEHTNPLRSNVEDASAKVELIETEIAFNQAVAETLEEVQRLCQQLETGRKALANGEIAIAIQHLDSTKATLQGDSFFANTNVMSILLAEVAQLRQEIEHAVKQRWSGQLKIDPTQYSFQVTKPEGSGSLDETIASLSLLDVLGSASDKLQKDLLSVIIDPILLPRRDGSSRGVAVSETGIYMEHELSKTTIAETLARLTAVLEYLRQLPQSISATFSQTFIPLVASKTISGWLSPSIPTDLEGLDEFEKTLSLVLEFTRTLESWGWSGHEELVSWVNQAPRLWLARRRVHSLDSVRKALAASKGISKQVERIEKEKVSQTDGVLLDNTPTDDWDAGWDDEKEQNAASQGEVMQPEEDEEDVSAWGLDEDTPEEPKQNATSDVDDDDADDAWGWGDDDEDDKGDKGDKIQPTQAPQVANPSNGEKTSETSGPREVTLREVYTVTDIPDAVLEIVQRQIADSHDISQPPHSNSRVASSGSGLLALPTLILAMFKATSSSFYSHKLKSAQMYLYNDSLYLASRIQELVEEHNLSRLSSDVEALQTFGKLAYGKEMQTQSTIVTDRLDGAQGFGQCSEQPYKTECEDAVSAAVDWIRDVYKEWQPILSHSALLQSIGSLLSTVIGKIIVDIEDLGDISEDQSKQLVSFCSQVSKLEHLFKPEPTSDTEAVPATAVYVPNWLRFQYLINILESSLADIKFLWLEGELGLEFSIEEVVDLIEALFAESDYRRRAIAEIRRDPRAILRSRVDVAGPSPRCAFVCRTGHRIFSSPAQACSICDSTGTDLHNVYLAGNLPIMSEEQASSAIEAAQRQVRVQLTSKQEDIALPENTGPILVPTGLRRYALSTLVNNLLGSDKPIPFEFLINGTFLRTSIDEYLTVNGISAETTLEIEYVRALIPPLHIASFQHDDWVSSTDVLSTTSPAASWASGATFSKGQERVLSGSYDGLLRIWNMSSETIATSPAPAEGGHTASIKAAKFVSPNQIASAGLDRTVRLWKYTEDEGGFSVKISPQLELYGHKSGIESVAVHAPSNRLLTGGLDHNVGFWSSKKNDAPAAPENLLPSSTARTSKRRKLNTAVSTPQRGPLSLLSGHTGPVSAAVFDARDSTVGYSASWDHSLRTWDLVTGSLVDTRTTAHSLLSLEHLAEHNLLAAGTSARHITLIDPRASATTVAAMTLRGHTNAVVSLARDPHSTYGLISGSHDGTCRIWDIRSSKTDKDGVVGESVYSIGRKSLEEEGKAESKRVGGEGVKVFSVCWDATVGIVSAGEDKRIQINRGEGVLSSTKQ</sequence>
<evidence type="ECO:0000256" key="8">
    <source>
        <dbReference type="SAM" id="Coils"/>
    </source>
</evidence>
<dbReference type="HAMAP" id="MF_03029">
    <property type="entry name" value="WDR12"/>
    <property type="match status" value="1"/>
</dbReference>
<dbReference type="InterPro" id="IPR015943">
    <property type="entry name" value="WD40/YVTN_repeat-like_dom_sf"/>
</dbReference>
<dbReference type="OrthoDB" id="10251381at2759"/>
<dbReference type="Proteomes" id="UP001146351">
    <property type="component" value="Unassembled WGS sequence"/>
</dbReference>
<feature type="compositionally biased region" description="Basic residues" evidence="9">
    <location>
        <begin position="1"/>
        <end position="12"/>
    </location>
</feature>
<evidence type="ECO:0000256" key="9">
    <source>
        <dbReference type="SAM" id="MobiDB-lite"/>
    </source>
</evidence>
<dbReference type="GO" id="GO:0007094">
    <property type="term" value="P:mitotic spindle assembly checkpoint signaling"/>
    <property type="evidence" value="ECO:0007669"/>
    <property type="project" value="TreeGrafter"/>
</dbReference>
<dbReference type="Pfam" id="PF00400">
    <property type="entry name" value="WD40"/>
    <property type="match status" value="5"/>
</dbReference>
<dbReference type="InterPro" id="IPR020472">
    <property type="entry name" value="WD40_PAC1"/>
</dbReference>
<comment type="similarity">
    <text evidence="6">Belongs to the WD repeat WDR12/YTM1 family.</text>
</comment>
<dbReference type="CDD" id="cd00200">
    <property type="entry name" value="WD40"/>
    <property type="match status" value="1"/>
</dbReference>
<evidence type="ECO:0000256" key="6">
    <source>
        <dbReference type="HAMAP-Rule" id="MF_03029"/>
    </source>
</evidence>
<evidence type="ECO:0000256" key="4">
    <source>
        <dbReference type="ARBA" id="ARBA00022737"/>
    </source>
</evidence>
<evidence type="ECO:0000256" key="7">
    <source>
        <dbReference type="PROSITE-ProRule" id="PRU00221"/>
    </source>
</evidence>
<dbReference type="PROSITE" id="PS00678">
    <property type="entry name" value="WD_REPEATS_1"/>
    <property type="match status" value="2"/>
</dbReference>
<dbReference type="GO" id="GO:0000466">
    <property type="term" value="P:maturation of 5.8S rRNA from tricistronic rRNA transcript (SSU-rRNA, 5.8S rRNA, LSU-rRNA)"/>
    <property type="evidence" value="ECO:0007669"/>
    <property type="project" value="UniProtKB-UniRule"/>
</dbReference>
<feature type="repeat" description="WD" evidence="7">
    <location>
        <begin position="1216"/>
        <end position="1257"/>
    </location>
</feature>
<dbReference type="GO" id="GO:0006888">
    <property type="term" value="P:endoplasmic reticulum to Golgi vesicle-mediated transport"/>
    <property type="evidence" value="ECO:0007669"/>
    <property type="project" value="TreeGrafter"/>
</dbReference>
<feature type="compositionally biased region" description="Polar residues" evidence="9">
    <location>
        <begin position="614"/>
        <end position="634"/>
    </location>
</feature>
<comment type="caution">
    <text evidence="12">The sequence shown here is derived from an EMBL/GenBank/DDBJ whole genome shotgun (WGS) entry which is preliminary data.</text>
</comment>
<dbReference type="EMBL" id="JAPQKO010000003">
    <property type="protein sequence ID" value="KAJ5172490.1"/>
    <property type="molecule type" value="Genomic_DNA"/>
</dbReference>
<dbReference type="SUPFAM" id="SSF50978">
    <property type="entry name" value="WD40 repeat-like"/>
    <property type="match status" value="1"/>
</dbReference>
<dbReference type="InterPro" id="IPR012972">
    <property type="entry name" value="NLE"/>
</dbReference>
<keyword evidence="4" id="KW-0677">Repeat</keyword>
<comment type="subunit">
    <text evidence="6">Component of the NOP7 complex, composed of ERB1, NOP7 and YTM1. Within the NOP7 complex ERB1 appears to interact directly with NOP7 and YTM1. The NOP7 complex also associates with the 66S pre-ribosome.</text>
</comment>
<dbReference type="InterPro" id="IPR046362">
    <property type="entry name" value="Zw10/DSL1_C_sf"/>
</dbReference>
<keyword evidence="13" id="KW-1185">Reference proteome</keyword>
<feature type="repeat" description="WD" evidence="7">
    <location>
        <begin position="1167"/>
        <end position="1198"/>
    </location>
</feature>